<comment type="cofactor">
    <cofactor evidence="2">
        <name>K(+)</name>
        <dbReference type="ChEBI" id="CHEBI:29103"/>
    </cofactor>
</comment>
<feature type="binding site" evidence="16">
    <location>
        <begin position="5"/>
        <end position="12"/>
    </location>
    <ligand>
        <name>ATP</name>
        <dbReference type="ChEBI" id="CHEBI:30616"/>
    </ligand>
</feature>
<dbReference type="PANTHER" id="PTHR34265:SF1">
    <property type="entry name" value="TYPE III PANTOTHENATE KINASE"/>
    <property type="match status" value="1"/>
</dbReference>
<evidence type="ECO:0000256" key="10">
    <source>
        <dbReference type="ARBA" id="ARBA00022777"/>
    </source>
</evidence>
<organism evidence="18 20">
    <name type="scientific">Ehrlichia ruminantium</name>
    <name type="common">heartwater rickettsia</name>
    <name type="synonym">Cowdria ruminantium</name>
    <dbReference type="NCBI Taxonomy" id="779"/>
    <lineage>
        <taxon>Bacteria</taxon>
        <taxon>Pseudomonadati</taxon>
        <taxon>Pseudomonadota</taxon>
        <taxon>Alphaproteobacteria</taxon>
        <taxon>Rickettsiales</taxon>
        <taxon>Anaplasmataceae</taxon>
        <taxon>Ehrlichia</taxon>
    </lineage>
</organism>
<evidence type="ECO:0000313" key="19">
    <source>
        <dbReference type="Proteomes" id="UP000092677"/>
    </source>
</evidence>
<dbReference type="Proteomes" id="UP000092677">
    <property type="component" value="Unassembled WGS sequence"/>
</dbReference>
<dbReference type="NCBIfam" id="NF009848">
    <property type="entry name" value="PRK13318.1-6"/>
    <property type="match status" value="1"/>
</dbReference>
<reference evidence="18" key="1">
    <citation type="journal article" date="2016" name="Genome Announc.">
        <title>Draft Genome Sequences of Three Strains of Ehrlichia ruminantium, a Tick-Borne Pathogen of Ruminants, Isolated from Zimbabwe, The Gambia, and Ghana.</title>
        <authorList>
            <person name="Nakao R."/>
            <person name="Jongejan F."/>
            <person name="Sugimoto C."/>
        </authorList>
    </citation>
    <scope>NUCLEOTIDE SEQUENCE</scope>
    <source>
        <strain evidence="17">Kerr Seringe</strain>
        <strain evidence="18">Pokoase 417</strain>
    </source>
</reference>
<dbReference type="GO" id="GO:0004594">
    <property type="term" value="F:pantothenate kinase activity"/>
    <property type="evidence" value="ECO:0007669"/>
    <property type="project" value="UniProtKB-UniRule"/>
</dbReference>
<dbReference type="AlphaFoldDB" id="A0A170SIG2"/>
<dbReference type="Pfam" id="PF03309">
    <property type="entry name" value="Pan_kinase"/>
    <property type="match status" value="1"/>
</dbReference>
<feature type="binding site" evidence="16">
    <location>
        <position position="133"/>
    </location>
    <ligand>
        <name>ATP</name>
        <dbReference type="ChEBI" id="CHEBI:30616"/>
    </ligand>
</feature>
<comment type="catalytic activity">
    <reaction evidence="1 16">
        <text>(R)-pantothenate + ATP = (R)-4'-phosphopantothenate + ADP + H(+)</text>
        <dbReference type="Rhea" id="RHEA:16373"/>
        <dbReference type="ChEBI" id="CHEBI:10986"/>
        <dbReference type="ChEBI" id="CHEBI:15378"/>
        <dbReference type="ChEBI" id="CHEBI:29032"/>
        <dbReference type="ChEBI" id="CHEBI:30616"/>
        <dbReference type="ChEBI" id="CHEBI:456216"/>
        <dbReference type="EC" id="2.7.1.33"/>
    </reaction>
</comment>
<dbReference type="Gene3D" id="3.30.420.40">
    <property type="match status" value="2"/>
</dbReference>
<reference evidence="19 20" key="2">
    <citation type="submission" date="2016-05" db="EMBL/GenBank/DDBJ databases">
        <title>Draft genome sequences of four strains of Ehrlichia ruminantium, a tick-borne pathogen of ruminants, isolated from Zimbabwe, The Gambia and Ghana.</title>
        <authorList>
            <person name="Nakao R."/>
            <person name="Jongejan F."/>
            <person name="Sugimoto C."/>
        </authorList>
    </citation>
    <scope>NUCLEOTIDE SEQUENCE [LARGE SCALE GENOMIC DNA]</scope>
    <source>
        <strain evidence="19">Kerr Seringe</strain>
        <strain evidence="20">Pokoase 417</strain>
    </source>
</reference>
<evidence type="ECO:0000256" key="4">
    <source>
        <dbReference type="ARBA" id="ARBA00005225"/>
    </source>
</evidence>
<evidence type="ECO:0000313" key="17">
    <source>
        <dbReference type="EMBL" id="GAT77008.1"/>
    </source>
</evidence>
<keyword evidence="11 16" id="KW-0067">ATP-binding</keyword>
<evidence type="ECO:0000256" key="15">
    <source>
        <dbReference type="ARBA" id="ARBA00040883"/>
    </source>
</evidence>
<evidence type="ECO:0000313" key="20">
    <source>
        <dbReference type="Proteomes" id="UP000092731"/>
    </source>
</evidence>
<comment type="similarity">
    <text evidence="14 16">Belongs to the type III pantothenate kinase family.</text>
</comment>
<dbReference type="GO" id="GO:0015937">
    <property type="term" value="P:coenzyme A biosynthetic process"/>
    <property type="evidence" value="ECO:0007669"/>
    <property type="project" value="UniProtKB-UniRule"/>
</dbReference>
<accession>A0A170SIG2</accession>
<keyword evidence="12 16" id="KW-0630">Potassium</keyword>
<comment type="cofactor">
    <cofactor evidence="16">
        <name>NH4(+)</name>
        <dbReference type="ChEBI" id="CHEBI:28938"/>
    </cofactor>
    <cofactor evidence="16">
        <name>K(+)</name>
        <dbReference type="ChEBI" id="CHEBI:29103"/>
    </cofactor>
    <text evidence="16">A monovalent cation. Ammonium or potassium.</text>
</comment>
<evidence type="ECO:0000256" key="3">
    <source>
        <dbReference type="ARBA" id="ARBA00004496"/>
    </source>
</evidence>
<evidence type="ECO:0000256" key="14">
    <source>
        <dbReference type="ARBA" id="ARBA00038036"/>
    </source>
</evidence>
<protein>
    <recommendedName>
        <fullName evidence="15 16">Type III pantothenate kinase</fullName>
        <ecNumber evidence="6 16">2.7.1.33</ecNumber>
    </recommendedName>
    <alternativeName>
        <fullName evidence="16">PanK-III</fullName>
    </alternativeName>
    <alternativeName>
        <fullName evidence="16">Pantothenic acid kinase</fullName>
    </alternativeName>
</protein>
<evidence type="ECO:0000256" key="8">
    <source>
        <dbReference type="ARBA" id="ARBA00022679"/>
    </source>
</evidence>
<keyword evidence="7 16" id="KW-0963">Cytoplasm</keyword>
<dbReference type="HAMAP" id="MF_01274">
    <property type="entry name" value="Pantothen_kinase_3"/>
    <property type="match status" value="1"/>
</dbReference>
<keyword evidence="8 16" id="KW-0808">Transferase</keyword>
<evidence type="ECO:0000256" key="12">
    <source>
        <dbReference type="ARBA" id="ARBA00022958"/>
    </source>
</evidence>
<keyword evidence="10 16" id="KW-0418">Kinase</keyword>
<evidence type="ECO:0000256" key="13">
    <source>
        <dbReference type="ARBA" id="ARBA00022993"/>
    </source>
</evidence>
<evidence type="ECO:0000256" key="1">
    <source>
        <dbReference type="ARBA" id="ARBA00001206"/>
    </source>
</evidence>
<dbReference type="SUPFAM" id="SSF53067">
    <property type="entry name" value="Actin-like ATPase domain"/>
    <property type="match status" value="2"/>
</dbReference>
<evidence type="ECO:0000256" key="9">
    <source>
        <dbReference type="ARBA" id="ARBA00022741"/>
    </source>
</evidence>
<comment type="pathway">
    <text evidence="4 16">Cofactor biosynthesis; coenzyme A biosynthesis; CoA from (R)-pantothenate: step 1/5.</text>
</comment>
<comment type="function">
    <text evidence="16">Catalyzes the phosphorylation of pantothenate (Pan), the first step in CoA biosynthesis.</text>
</comment>
<dbReference type="NCBIfam" id="TIGR00671">
    <property type="entry name" value="baf"/>
    <property type="match status" value="1"/>
</dbReference>
<keyword evidence="13 16" id="KW-0173">Coenzyme A biosynthesis</keyword>
<gene>
    <name evidence="16" type="primary">coaX</name>
    <name evidence="17" type="ORF">EHRUM2_02120</name>
    <name evidence="18" type="ORF">EHRUM3_02530</name>
</gene>
<dbReference type="STRING" id="779.GCA_002019755_00197"/>
<comment type="caution">
    <text evidence="16">Lacks conserved residue(s) required for the propagation of feature annotation.</text>
</comment>
<dbReference type="GO" id="GO:0005737">
    <property type="term" value="C:cytoplasm"/>
    <property type="evidence" value="ECO:0007669"/>
    <property type="project" value="UniProtKB-SubCell"/>
</dbReference>
<dbReference type="CDD" id="cd24015">
    <property type="entry name" value="ASKHA_NBD_PanK-III"/>
    <property type="match status" value="1"/>
</dbReference>
<feature type="binding site" evidence="16">
    <location>
        <begin position="107"/>
        <end position="110"/>
    </location>
    <ligand>
        <name>substrate</name>
    </ligand>
</feature>
<proteinExistence type="inferred from homology"/>
<evidence type="ECO:0000256" key="16">
    <source>
        <dbReference type="HAMAP-Rule" id="MF_01274"/>
    </source>
</evidence>
<evidence type="ECO:0000256" key="2">
    <source>
        <dbReference type="ARBA" id="ARBA00001958"/>
    </source>
</evidence>
<evidence type="ECO:0000256" key="7">
    <source>
        <dbReference type="ARBA" id="ARBA00022490"/>
    </source>
</evidence>
<evidence type="ECO:0000313" key="18">
    <source>
        <dbReference type="EMBL" id="GAT78046.1"/>
    </source>
</evidence>
<comment type="caution">
    <text evidence="18">The sequence shown here is derived from an EMBL/GenBank/DDBJ whole genome shotgun (WGS) entry which is preliminary data.</text>
</comment>
<comment type="subunit">
    <text evidence="5 16">Homodimer.</text>
</comment>
<dbReference type="InterPro" id="IPR004619">
    <property type="entry name" value="Type_III_PanK"/>
</dbReference>
<feature type="active site" description="Proton acceptor" evidence="16">
    <location>
        <position position="109"/>
    </location>
</feature>
<sequence>MLIIDIGNTNIKFGICINNQIIQTLRISSQPRRTADEYFFFLNTTINQSNTNNFTITHIIISSVVPSITKPMIELSTHYFNITPIIINNQHADICNIKIDLNDKLLGSDRLVSIIGAVTLYPNKNLLVISMGTATVFNLISKERSIYGQVITPGAHIMAQSMRQHTALLPEISQIKVNKVVHNTLFYAIEAGVYWGYIAMVEGIVKQILHEENKDLHIVATGGNSILFIDHNNFIKNIDPDLTMKGMIYLHNMLFNK</sequence>
<evidence type="ECO:0000256" key="5">
    <source>
        <dbReference type="ARBA" id="ARBA00011738"/>
    </source>
</evidence>
<dbReference type="InterPro" id="IPR043129">
    <property type="entry name" value="ATPase_NBD"/>
</dbReference>
<dbReference type="EMBL" id="BDDL01000025">
    <property type="protein sequence ID" value="GAT77008.1"/>
    <property type="molecule type" value="Genomic_DNA"/>
</dbReference>
<name>A0A170SIG2_EHRRU</name>
<dbReference type="EMBL" id="BDDM01000079">
    <property type="protein sequence ID" value="GAT78046.1"/>
    <property type="molecule type" value="Genomic_DNA"/>
</dbReference>
<dbReference type="PANTHER" id="PTHR34265">
    <property type="entry name" value="TYPE III PANTOTHENATE KINASE"/>
    <property type="match status" value="1"/>
</dbReference>
<dbReference type="EC" id="2.7.1.33" evidence="6 16"/>
<keyword evidence="9 16" id="KW-0547">Nucleotide-binding</keyword>
<dbReference type="GO" id="GO:0005524">
    <property type="term" value="F:ATP binding"/>
    <property type="evidence" value="ECO:0007669"/>
    <property type="project" value="UniProtKB-UniRule"/>
</dbReference>
<dbReference type="Proteomes" id="UP000092731">
    <property type="component" value="Unassembled WGS sequence"/>
</dbReference>
<evidence type="ECO:0000256" key="6">
    <source>
        <dbReference type="ARBA" id="ARBA00012102"/>
    </source>
</evidence>
<dbReference type="UniPathway" id="UPA00241">
    <property type="reaction ID" value="UER00352"/>
</dbReference>
<dbReference type="RefSeq" id="WP_065432399.1">
    <property type="nucleotide sequence ID" value="NZ_BDDL01000025.1"/>
</dbReference>
<evidence type="ECO:0000256" key="11">
    <source>
        <dbReference type="ARBA" id="ARBA00022840"/>
    </source>
</evidence>
<comment type="subcellular location">
    <subcellularLocation>
        <location evidence="3 16">Cytoplasm</location>
    </subcellularLocation>
</comment>